<proteinExistence type="predicted"/>
<reference evidence="1 2" key="1">
    <citation type="submission" date="2015-10" db="EMBL/GenBank/DDBJ databases">
        <authorList>
            <person name="Gilbert D.G."/>
        </authorList>
    </citation>
    <scope>NUCLEOTIDE SEQUENCE [LARGE SCALE GENOMIC DNA]</scope>
    <source>
        <strain evidence="1 2">NRRL B-16712</strain>
    </source>
</reference>
<evidence type="ECO:0000313" key="1">
    <source>
        <dbReference type="EMBL" id="KUL29728.1"/>
    </source>
</evidence>
<gene>
    <name evidence="1" type="ORF">ADL15_26855</name>
</gene>
<comment type="caution">
    <text evidence="1">The sequence shown here is derived from an EMBL/GenBank/DDBJ whole genome shotgun (WGS) entry which is preliminary data.</text>
</comment>
<protein>
    <submittedName>
        <fullName evidence="1">Uncharacterized protein</fullName>
    </submittedName>
</protein>
<dbReference type="Proteomes" id="UP000053244">
    <property type="component" value="Unassembled WGS sequence"/>
</dbReference>
<name>A0A101JMP0_9ACTN</name>
<keyword evidence="2" id="KW-1185">Reference proteome</keyword>
<accession>A0A101JMP0</accession>
<evidence type="ECO:0000313" key="2">
    <source>
        <dbReference type="Proteomes" id="UP000053244"/>
    </source>
</evidence>
<dbReference type="AlphaFoldDB" id="A0A101JMP0"/>
<organism evidence="1 2">
    <name type="scientific">Actinoplanes awajinensis subsp. mycoplanecinus</name>
    <dbReference type="NCBI Taxonomy" id="135947"/>
    <lineage>
        <taxon>Bacteria</taxon>
        <taxon>Bacillati</taxon>
        <taxon>Actinomycetota</taxon>
        <taxon>Actinomycetes</taxon>
        <taxon>Micromonosporales</taxon>
        <taxon>Micromonosporaceae</taxon>
        <taxon>Actinoplanes</taxon>
    </lineage>
</organism>
<sequence>MLVVSAGCGYASPRDKARDAAVAAARQRLDGFRAGFDVRLRQAADEKWAEQKLRDEFGPDPRDNGTDLSVIAVTVDGRRVTARFGVNGRGAGGGGGTYEEFSWVTCASIAGVAAPEPASQVDTIPCPEGFPPSDMWGAADAIGPLPAD</sequence>
<dbReference type="EMBL" id="LLZH01000276">
    <property type="protein sequence ID" value="KUL29728.1"/>
    <property type="molecule type" value="Genomic_DNA"/>
</dbReference>